<keyword evidence="5" id="KW-1185">Reference proteome</keyword>
<dbReference type="EMBL" id="JAACFV010000035">
    <property type="protein sequence ID" value="KAF7509962.1"/>
    <property type="molecule type" value="Genomic_DNA"/>
</dbReference>
<sequence length="540" mass="59846">MTPLERWKHSPPEHEAASTTAIMRAVADAPFSAGRNSSQSSLQGSRQGSRRTSSNDDSNYSIFQAPSISSLETSRSSASGISLTSGMSHRSRGSFGSLDRNERRRRRRAPMIQRYSSQKPRGARIFQCTFCADTFPSKYDWQRHEKSLHLALERWVCSPDGGLAHLDGQAVCVFCRVPNPTNDHLEMHNFIACQEKTLTERTFYRKDHLRQHLKLFHGTKFDPSMESWKSMISEVKSSCGFCPSVFSTWEQRVDHLAAHFKNGADMSAWAGGWGFEPHVARLVENSVPPYMNATERSSMDPFVAKATTPSSAEETNLTFATTTPSTLADSNCWRRLEQVLSGYITQHKAMGHIPTDKELQDQGRLIVFDDDDPWNQTAADNERWLATLKFQHGIGEDPGAAPKRLEEVPMMPPYAIRGGLKHGRGVGCTGERKAGYSAPDGRAAIAASAPAALDPLVDFDFDQLNIDTLDMVMVDGVDGVEDSAAMNGIYGNTQTIQNGNMPALGNWEMPASTDVVDDSTEHLMSEHNLKQLSGYMASFR</sequence>
<gene>
    <name evidence="4" type="ORF">GJ744_007276</name>
</gene>
<feature type="region of interest" description="Disordered" evidence="2">
    <location>
        <begin position="74"/>
        <end position="118"/>
    </location>
</feature>
<accession>A0A8H7AN54</accession>
<comment type="caution">
    <text evidence="4">The sequence shown here is derived from an EMBL/GenBank/DDBJ whole genome shotgun (WGS) entry which is preliminary data.</text>
</comment>
<evidence type="ECO:0000313" key="5">
    <source>
        <dbReference type="Proteomes" id="UP000606974"/>
    </source>
</evidence>
<reference evidence="4" key="1">
    <citation type="submission" date="2020-02" db="EMBL/GenBank/DDBJ databases">
        <authorList>
            <person name="Palmer J.M."/>
        </authorList>
    </citation>
    <scope>NUCLEOTIDE SEQUENCE</scope>
    <source>
        <strain evidence="4">EPUS1.4</strain>
        <tissue evidence="4">Thallus</tissue>
    </source>
</reference>
<dbReference type="OrthoDB" id="5399138at2759"/>
<keyword evidence="1" id="KW-0863">Zinc-finger</keyword>
<organism evidence="4 5">
    <name type="scientific">Endocarpon pusillum</name>
    <dbReference type="NCBI Taxonomy" id="364733"/>
    <lineage>
        <taxon>Eukaryota</taxon>
        <taxon>Fungi</taxon>
        <taxon>Dikarya</taxon>
        <taxon>Ascomycota</taxon>
        <taxon>Pezizomycotina</taxon>
        <taxon>Eurotiomycetes</taxon>
        <taxon>Chaetothyriomycetidae</taxon>
        <taxon>Verrucariales</taxon>
        <taxon>Verrucariaceae</taxon>
        <taxon>Endocarpon</taxon>
    </lineage>
</organism>
<dbReference type="Proteomes" id="UP000606974">
    <property type="component" value="Unassembled WGS sequence"/>
</dbReference>
<feature type="compositionally biased region" description="Basic and acidic residues" evidence="2">
    <location>
        <begin position="1"/>
        <end position="16"/>
    </location>
</feature>
<evidence type="ECO:0000259" key="3">
    <source>
        <dbReference type="PROSITE" id="PS50157"/>
    </source>
</evidence>
<dbReference type="GO" id="GO:0008270">
    <property type="term" value="F:zinc ion binding"/>
    <property type="evidence" value="ECO:0007669"/>
    <property type="project" value="UniProtKB-KW"/>
</dbReference>
<dbReference type="SMART" id="SM00355">
    <property type="entry name" value="ZnF_C2H2"/>
    <property type="match status" value="2"/>
</dbReference>
<keyword evidence="1" id="KW-0479">Metal-binding</keyword>
<dbReference type="PROSITE" id="PS50157">
    <property type="entry name" value="ZINC_FINGER_C2H2_2"/>
    <property type="match status" value="1"/>
</dbReference>
<feature type="compositionally biased region" description="Polar residues" evidence="2">
    <location>
        <begin position="74"/>
        <end position="88"/>
    </location>
</feature>
<dbReference type="PROSITE" id="PS00028">
    <property type="entry name" value="ZINC_FINGER_C2H2_1"/>
    <property type="match status" value="1"/>
</dbReference>
<feature type="region of interest" description="Disordered" evidence="2">
    <location>
        <begin position="1"/>
        <end position="61"/>
    </location>
</feature>
<proteinExistence type="predicted"/>
<evidence type="ECO:0000313" key="4">
    <source>
        <dbReference type="EMBL" id="KAF7509962.1"/>
    </source>
</evidence>
<feature type="domain" description="C2H2-type" evidence="3">
    <location>
        <begin position="126"/>
        <end position="154"/>
    </location>
</feature>
<dbReference type="AlphaFoldDB" id="A0A8H7AN54"/>
<evidence type="ECO:0000256" key="1">
    <source>
        <dbReference type="PROSITE-ProRule" id="PRU00042"/>
    </source>
</evidence>
<keyword evidence="1" id="KW-0862">Zinc</keyword>
<name>A0A8H7AN54_9EURO</name>
<protein>
    <recommendedName>
        <fullName evidence="3">C2H2-type domain-containing protein</fullName>
    </recommendedName>
</protein>
<feature type="compositionally biased region" description="Low complexity" evidence="2">
    <location>
        <begin position="34"/>
        <end position="52"/>
    </location>
</feature>
<evidence type="ECO:0000256" key="2">
    <source>
        <dbReference type="SAM" id="MobiDB-lite"/>
    </source>
</evidence>
<dbReference type="InterPro" id="IPR013087">
    <property type="entry name" value="Znf_C2H2_type"/>
</dbReference>